<dbReference type="InterPro" id="IPR011740">
    <property type="entry name" value="DUF2460"/>
</dbReference>
<protein>
    <submittedName>
        <fullName evidence="2">DUF2460 domain-containing protein</fullName>
    </submittedName>
</protein>
<dbReference type="RefSeq" id="WP_272745579.1">
    <property type="nucleotide sequence ID" value="NZ_JAQQKV010000003.1"/>
</dbReference>
<sequence>MTFHDIRFPVRLAFGSGVSIERRTEITTLASGYERRISPWAQGRRHYLIGAGVRSLTDAAELLTFYEAREGRLHGFRFKDFADFKSGALNAVVSSTDQVIGTGDGVRKTFQLTKAYGAVMRPIAKPVEGTVTVAVNGATATPTVDFVTGQVTFSTAPVAGAVISAGYEFDVPVRFNSDRIEMTLESFEAGRVAAVALIEIHT</sequence>
<keyword evidence="3" id="KW-1185">Reference proteome</keyword>
<proteinExistence type="predicted"/>
<comment type="caution">
    <text evidence="2">The sequence shown here is derived from an EMBL/GenBank/DDBJ whole genome shotgun (WGS) entry which is preliminary data.</text>
</comment>
<accession>A0ABT5HLX8</accession>
<organism evidence="2 3">
    <name type="scientific">Asticcacaulis machinosus</name>
    <dbReference type="NCBI Taxonomy" id="2984211"/>
    <lineage>
        <taxon>Bacteria</taxon>
        <taxon>Pseudomonadati</taxon>
        <taxon>Pseudomonadota</taxon>
        <taxon>Alphaproteobacteria</taxon>
        <taxon>Caulobacterales</taxon>
        <taxon>Caulobacteraceae</taxon>
        <taxon>Asticcacaulis</taxon>
    </lineage>
</organism>
<gene>
    <name evidence="2" type="ORF">PQU98_14000</name>
</gene>
<dbReference type="Proteomes" id="UP001218579">
    <property type="component" value="Unassembled WGS sequence"/>
</dbReference>
<evidence type="ECO:0000313" key="3">
    <source>
        <dbReference type="Proteomes" id="UP001218579"/>
    </source>
</evidence>
<dbReference type="Pfam" id="PF09343">
    <property type="entry name" value="DUF2460"/>
    <property type="match status" value="1"/>
</dbReference>
<name>A0ABT5HLX8_9CAUL</name>
<evidence type="ECO:0000313" key="2">
    <source>
        <dbReference type="EMBL" id="MDC7677253.1"/>
    </source>
</evidence>
<dbReference type="NCBIfam" id="TIGR02217">
    <property type="entry name" value="chp_TIGR02217"/>
    <property type="match status" value="1"/>
</dbReference>
<reference evidence="2 3" key="1">
    <citation type="submission" date="2023-01" db="EMBL/GenBank/DDBJ databases">
        <title>Novel species of the genus Asticcacaulis isolated from rivers.</title>
        <authorList>
            <person name="Lu H."/>
        </authorList>
    </citation>
    <scope>NUCLEOTIDE SEQUENCE [LARGE SCALE GENOMIC DNA]</scope>
    <source>
        <strain evidence="2 3">LKC15W</strain>
    </source>
</reference>
<dbReference type="EMBL" id="JAQQKV010000003">
    <property type="protein sequence ID" value="MDC7677253.1"/>
    <property type="molecule type" value="Genomic_DNA"/>
</dbReference>
<evidence type="ECO:0000259" key="1">
    <source>
        <dbReference type="Pfam" id="PF09343"/>
    </source>
</evidence>
<feature type="domain" description="DUF2460" evidence="1">
    <location>
        <begin position="4"/>
        <end position="200"/>
    </location>
</feature>